<sequence>MNLNPRRLPFSGGAPHVLVLHYPVNTATIQLRLAISICKLGAKFEFVNLHMRKAKRICFYVTHVAPRNVNSKRVKYKLCSDVVRVMNKETR</sequence>
<evidence type="ECO:0000313" key="2">
    <source>
        <dbReference type="Proteomes" id="UP000053825"/>
    </source>
</evidence>
<proteinExistence type="predicted"/>
<name>A0A0L7QLT0_9HYME</name>
<gene>
    <name evidence="1" type="ORF">WH47_11676</name>
</gene>
<organism evidence="1 2">
    <name type="scientific">Habropoda laboriosa</name>
    <dbReference type="NCBI Taxonomy" id="597456"/>
    <lineage>
        <taxon>Eukaryota</taxon>
        <taxon>Metazoa</taxon>
        <taxon>Ecdysozoa</taxon>
        <taxon>Arthropoda</taxon>
        <taxon>Hexapoda</taxon>
        <taxon>Insecta</taxon>
        <taxon>Pterygota</taxon>
        <taxon>Neoptera</taxon>
        <taxon>Endopterygota</taxon>
        <taxon>Hymenoptera</taxon>
        <taxon>Apocrita</taxon>
        <taxon>Aculeata</taxon>
        <taxon>Apoidea</taxon>
        <taxon>Anthophila</taxon>
        <taxon>Apidae</taxon>
        <taxon>Habropoda</taxon>
    </lineage>
</organism>
<evidence type="ECO:0000313" key="1">
    <source>
        <dbReference type="EMBL" id="KOC59565.1"/>
    </source>
</evidence>
<dbReference type="Proteomes" id="UP000053825">
    <property type="component" value="Unassembled WGS sequence"/>
</dbReference>
<reference evidence="1 2" key="1">
    <citation type="submission" date="2015-07" db="EMBL/GenBank/DDBJ databases">
        <title>The genome of Habropoda laboriosa.</title>
        <authorList>
            <person name="Pan H."/>
            <person name="Kapheim K."/>
        </authorList>
    </citation>
    <scope>NUCLEOTIDE SEQUENCE [LARGE SCALE GENOMIC DNA]</scope>
    <source>
        <strain evidence="1">0110345459</strain>
    </source>
</reference>
<dbReference type="EMBL" id="KQ414912">
    <property type="protein sequence ID" value="KOC59565.1"/>
    <property type="molecule type" value="Genomic_DNA"/>
</dbReference>
<protein>
    <submittedName>
        <fullName evidence="1">Uncharacterized protein</fullName>
    </submittedName>
</protein>
<dbReference type="AlphaFoldDB" id="A0A0L7QLT0"/>
<accession>A0A0L7QLT0</accession>
<keyword evidence="2" id="KW-1185">Reference proteome</keyword>